<dbReference type="CDD" id="cd07012">
    <property type="entry name" value="PBP2_Bug_TTT"/>
    <property type="match status" value="1"/>
</dbReference>
<dbReference type="EMBL" id="JAAVTX010000008">
    <property type="protein sequence ID" value="NKE48116.1"/>
    <property type="molecule type" value="Genomic_DNA"/>
</dbReference>
<accession>A0ABX1F6W4</accession>
<evidence type="ECO:0000256" key="1">
    <source>
        <dbReference type="ARBA" id="ARBA00006987"/>
    </source>
</evidence>
<dbReference type="InterPro" id="IPR006311">
    <property type="entry name" value="TAT_signal"/>
</dbReference>
<evidence type="ECO:0000256" key="2">
    <source>
        <dbReference type="SAM" id="SignalP"/>
    </source>
</evidence>
<evidence type="ECO:0000313" key="4">
    <source>
        <dbReference type="Proteomes" id="UP000765160"/>
    </source>
</evidence>
<organism evidence="3 4">
    <name type="scientific">Falsiroseomonas frigidaquae</name>
    <dbReference type="NCBI Taxonomy" id="487318"/>
    <lineage>
        <taxon>Bacteria</taxon>
        <taxon>Pseudomonadati</taxon>
        <taxon>Pseudomonadota</taxon>
        <taxon>Alphaproteobacteria</taxon>
        <taxon>Acetobacterales</taxon>
        <taxon>Roseomonadaceae</taxon>
        <taxon>Falsiroseomonas</taxon>
    </lineage>
</organism>
<comment type="caution">
    <text evidence="3">The sequence shown here is derived from an EMBL/GenBank/DDBJ whole genome shotgun (WGS) entry which is preliminary data.</text>
</comment>
<dbReference type="PIRSF" id="PIRSF017082">
    <property type="entry name" value="YflP"/>
    <property type="match status" value="1"/>
</dbReference>
<dbReference type="PANTHER" id="PTHR42928:SF5">
    <property type="entry name" value="BLR1237 PROTEIN"/>
    <property type="match status" value="1"/>
</dbReference>
<dbReference type="PANTHER" id="PTHR42928">
    <property type="entry name" value="TRICARBOXYLATE-BINDING PROTEIN"/>
    <property type="match status" value="1"/>
</dbReference>
<dbReference type="Gene3D" id="3.40.190.10">
    <property type="entry name" value="Periplasmic binding protein-like II"/>
    <property type="match status" value="1"/>
</dbReference>
<dbReference type="PROSITE" id="PS51318">
    <property type="entry name" value="TAT"/>
    <property type="match status" value="1"/>
</dbReference>
<dbReference type="SUPFAM" id="SSF53850">
    <property type="entry name" value="Periplasmic binding protein-like II"/>
    <property type="match status" value="1"/>
</dbReference>
<dbReference type="RefSeq" id="WP_168054185.1">
    <property type="nucleotide sequence ID" value="NZ_JAATJR010000008.1"/>
</dbReference>
<evidence type="ECO:0000313" key="3">
    <source>
        <dbReference type="EMBL" id="NKE48116.1"/>
    </source>
</evidence>
<reference evidence="3 4" key="1">
    <citation type="submission" date="2020-03" db="EMBL/GenBank/DDBJ databases">
        <title>Roseomonas selenitidurans sp. nov. isolated from soil.</title>
        <authorList>
            <person name="Liu H."/>
        </authorList>
    </citation>
    <scope>NUCLEOTIDE SEQUENCE [LARGE SCALE GENOMIC DNA]</scope>
    <source>
        <strain evidence="3 4">JCM 15073</strain>
    </source>
</reference>
<comment type="similarity">
    <text evidence="1">Belongs to the UPF0065 (bug) family.</text>
</comment>
<dbReference type="InterPro" id="IPR005064">
    <property type="entry name" value="BUG"/>
</dbReference>
<proteinExistence type="inferred from homology"/>
<feature type="signal peptide" evidence="2">
    <location>
        <begin position="1"/>
        <end position="25"/>
    </location>
</feature>
<dbReference type="Proteomes" id="UP000765160">
    <property type="component" value="Unassembled WGS sequence"/>
</dbReference>
<keyword evidence="4" id="KW-1185">Reference proteome</keyword>
<dbReference type="InterPro" id="IPR042100">
    <property type="entry name" value="Bug_dom1"/>
</dbReference>
<dbReference type="Pfam" id="PF03401">
    <property type="entry name" value="TctC"/>
    <property type="match status" value="1"/>
</dbReference>
<dbReference type="Gene3D" id="3.40.190.150">
    <property type="entry name" value="Bordetella uptake gene, domain 1"/>
    <property type="match status" value="1"/>
</dbReference>
<name>A0ABX1F6W4_9PROT</name>
<keyword evidence="2" id="KW-0732">Signal</keyword>
<feature type="chain" id="PRO_5047268769" evidence="2">
    <location>
        <begin position="26"/>
        <end position="321"/>
    </location>
</feature>
<sequence length="321" mass="33508">MPKLSRRPFLTLAAGLLAAPCIARAATWPDRPIRLIVPVAPGGSQDIVARHSARALTEILGQPVQVENLAGGGSNIGYAAAARAAADGHTLLAGADTLSITGSLTPRLAFDPLDFAAIHRSVRVPQILVVRADDPAPDFAAWFAASQRRPPAIGTPGHGQLAHLLVEQLARASGKAWTHVPYRGGALALNDLMAGLLQGVMINIGAVTDHVRGGRLRALMVSPETRAAALPDVPTLRELGFPELTSVGWHGLLAPAGTDPAIIARLNAASREAVKRPEVAPRLAALGVEATDEAPEVLQAAMRADAARYAEIIRRFGITAA</sequence>
<gene>
    <name evidence="3" type="ORF">HB662_25280</name>
</gene>
<protein>
    <submittedName>
        <fullName evidence="3">Tripartite tricarboxylate transporter substrate binding protein</fullName>
    </submittedName>
</protein>